<dbReference type="Proteomes" id="UP000830671">
    <property type="component" value="Chromosome 6"/>
</dbReference>
<sequence>MPTKCTHHLVLHYIEYGFLSYQFLRPTSVAANTISLTGFMTVSSSRRIRKRHDIVRRKLLASRVREPLFEKLESTSGSSQSIDITEILDTVVSGIPLRAPTNYGLSGTLELSEAGSDSFIPNRRYHTLSETIYYLRGRLKDILSAHLPRSVNQIHGLEQRTTEATANENAGCLPRSANITKFIINCLVPRASDTAVGTVGPPRRTMSRQYAHSNSYHYLNESYSTEGTPTCIGFSEATLKIDMTIEPARPNHKTVAYWSQTLRAFNLQKRNLDWALISIRVQLLNITSKRALLSDRKPHNKNAPVYSSAVVNGIENIAMSAARRS</sequence>
<reference evidence="1" key="1">
    <citation type="journal article" date="2021" name="Mol. Plant Microbe Interact.">
        <title>Complete Genome Sequence of the Plant-Pathogenic Fungus Colletotrichum lupini.</title>
        <authorList>
            <person name="Baroncelli R."/>
            <person name="Pensec F."/>
            <person name="Da Lio D."/>
            <person name="Boufleur T."/>
            <person name="Vicente I."/>
            <person name="Sarrocco S."/>
            <person name="Picot A."/>
            <person name="Baraldi E."/>
            <person name="Sukno S."/>
            <person name="Thon M."/>
            <person name="Le Floch G."/>
        </authorList>
    </citation>
    <scope>NUCLEOTIDE SEQUENCE</scope>
    <source>
        <strain evidence="1">IMI 504893</strain>
    </source>
</reference>
<gene>
    <name evidence="1" type="ORF">CLUP02_11932</name>
</gene>
<dbReference type="KEGG" id="clup:CLUP02_11932"/>
<evidence type="ECO:0000313" key="2">
    <source>
        <dbReference type="Proteomes" id="UP000830671"/>
    </source>
</evidence>
<dbReference type="AlphaFoldDB" id="A0A9Q8SZI8"/>
<organism evidence="1 2">
    <name type="scientific">Colletotrichum lupini</name>
    <dbReference type="NCBI Taxonomy" id="145971"/>
    <lineage>
        <taxon>Eukaryota</taxon>
        <taxon>Fungi</taxon>
        <taxon>Dikarya</taxon>
        <taxon>Ascomycota</taxon>
        <taxon>Pezizomycotina</taxon>
        <taxon>Sordariomycetes</taxon>
        <taxon>Hypocreomycetidae</taxon>
        <taxon>Glomerellales</taxon>
        <taxon>Glomerellaceae</taxon>
        <taxon>Colletotrichum</taxon>
        <taxon>Colletotrichum acutatum species complex</taxon>
    </lineage>
</organism>
<evidence type="ECO:0000313" key="1">
    <source>
        <dbReference type="EMBL" id="UQC86431.1"/>
    </source>
</evidence>
<accession>A0A9Q8SZI8</accession>
<dbReference type="EMBL" id="CP019478">
    <property type="protein sequence ID" value="UQC86431.1"/>
    <property type="molecule type" value="Genomic_DNA"/>
</dbReference>
<name>A0A9Q8SZI8_9PEZI</name>
<dbReference type="RefSeq" id="XP_049148042.1">
    <property type="nucleotide sequence ID" value="XM_049290897.1"/>
</dbReference>
<keyword evidence="2" id="KW-1185">Reference proteome</keyword>
<protein>
    <submittedName>
        <fullName evidence="1">Uncharacterized protein</fullName>
    </submittedName>
</protein>
<proteinExistence type="predicted"/>
<dbReference type="GeneID" id="73345907"/>